<name>A0A543CF77_9ACTN</name>
<gene>
    <name evidence="3" type="ORF">FB559_1266</name>
</gene>
<sequence length="336" mass="35298">MARRSSGVVDAGTPGYPPGGFASADPWDQPDDKGRRSKGRRGSGGGGGGERGGWGGSGGRWWIYVGRVILWAFLIVVLVNGIRAPFERFTDKTAAPTTPTAGKPTFPQQAASSYALSFANVYLNYDPATAPDRQKLLAQFIAPGVDPQLGWSSTGKSTLRSAQVASVEASDVNQAIVTLLVQANDRMFQLAVPVYAKDGALAISGRPATLPAPSRAALPAANQDRDSALETELQEPLTGFFKAYASGDTASLQRYSDPPVTGLGNAFVFSALKEINAPSGAAATRTINATVIWQVSPAQGKNSGGTLEQTYQLTMLKKDGNWYVTDIRGSTLPAAS</sequence>
<feature type="region of interest" description="Disordered" evidence="1">
    <location>
        <begin position="1"/>
        <end position="53"/>
    </location>
</feature>
<evidence type="ECO:0000313" key="3">
    <source>
        <dbReference type="EMBL" id="TQL95758.1"/>
    </source>
</evidence>
<feature type="compositionally biased region" description="Gly residues" evidence="1">
    <location>
        <begin position="42"/>
        <end position="53"/>
    </location>
</feature>
<reference evidence="3 4" key="1">
    <citation type="submission" date="2019-06" db="EMBL/GenBank/DDBJ databases">
        <title>Sequencing the genomes of 1000 actinobacteria strains.</title>
        <authorList>
            <person name="Klenk H.-P."/>
        </authorList>
    </citation>
    <scope>NUCLEOTIDE SEQUENCE [LARGE SCALE GENOMIC DNA]</scope>
    <source>
        <strain evidence="3 4">DSM 102200</strain>
    </source>
</reference>
<dbReference type="InterPro" id="IPR024735">
    <property type="entry name" value="TcpC"/>
</dbReference>
<evidence type="ECO:0000313" key="4">
    <source>
        <dbReference type="Proteomes" id="UP000316096"/>
    </source>
</evidence>
<dbReference type="InterPro" id="IPR035628">
    <property type="entry name" value="TcpC_C"/>
</dbReference>
<proteinExistence type="predicted"/>
<dbReference type="Pfam" id="PF12642">
    <property type="entry name" value="TpcC"/>
    <property type="match status" value="1"/>
</dbReference>
<evidence type="ECO:0000256" key="2">
    <source>
        <dbReference type="SAM" id="Phobius"/>
    </source>
</evidence>
<dbReference type="Gene3D" id="3.10.450.540">
    <property type="match status" value="2"/>
</dbReference>
<keyword evidence="2" id="KW-1133">Transmembrane helix</keyword>
<keyword evidence="2" id="KW-0472">Membrane</keyword>
<dbReference type="EMBL" id="VFOZ01000001">
    <property type="protein sequence ID" value="TQL95758.1"/>
    <property type="molecule type" value="Genomic_DNA"/>
</dbReference>
<comment type="caution">
    <text evidence="3">The sequence shown here is derived from an EMBL/GenBank/DDBJ whole genome shotgun (WGS) entry which is preliminary data.</text>
</comment>
<dbReference type="AlphaFoldDB" id="A0A543CF77"/>
<evidence type="ECO:0000256" key="1">
    <source>
        <dbReference type="SAM" id="MobiDB-lite"/>
    </source>
</evidence>
<protein>
    <submittedName>
        <fullName evidence="3">Conjugative transposon protein TcpC</fullName>
    </submittedName>
</protein>
<feature type="transmembrane region" description="Helical" evidence="2">
    <location>
        <begin position="61"/>
        <end position="82"/>
    </location>
</feature>
<dbReference type="CDD" id="cd16428">
    <property type="entry name" value="TcpC_C"/>
    <property type="match status" value="1"/>
</dbReference>
<accession>A0A543CF77</accession>
<dbReference type="CDD" id="cd16386">
    <property type="entry name" value="TcpC_N"/>
    <property type="match status" value="1"/>
</dbReference>
<keyword evidence="4" id="KW-1185">Reference proteome</keyword>
<dbReference type="Proteomes" id="UP000316096">
    <property type="component" value="Unassembled WGS sequence"/>
</dbReference>
<keyword evidence="2" id="KW-0812">Transmembrane</keyword>
<organism evidence="3 4">
    <name type="scientific">Actinoallomurus bryophytorum</name>
    <dbReference type="NCBI Taxonomy" id="1490222"/>
    <lineage>
        <taxon>Bacteria</taxon>
        <taxon>Bacillati</taxon>
        <taxon>Actinomycetota</taxon>
        <taxon>Actinomycetes</taxon>
        <taxon>Streptosporangiales</taxon>
        <taxon>Thermomonosporaceae</taxon>
        <taxon>Actinoallomurus</taxon>
    </lineage>
</organism>